<keyword evidence="7" id="KW-0479">Metal-binding</keyword>
<feature type="domain" description="Cytochrome b561 bacterial/Ni-hydrogenase" evidence="14">
    <location>
        <begin position="20"/>
        <end position="187"/>
    </location>
</feature>
<evidence type="ECO:0000256" key="5">
    <source>
        <dbReference type="ARBA" id="ARBA00022617"/>
    </source>
</evidence>
<keyword evidence="9 13" id="KW-1133">Transmembrane helix</keyword>
<feature type="transmembrane region" description="Helical" evidence="13">
    <location>
        <begin position="104"/>
        <end position="125"/>
    </location>
</feature>
<proteinExistence type="inferred from homology"/>
<feature type="transmembrane region" description="Helical" evidence="13">
    <location>
        <begin position="56"/>
        <end position="78"/>
    </location>
</feature>
<evidence type="ECO:0000256" key="11">
    <source>
        <dbReference type="ARBA" id="ARBA00023136"/>
    </source>
</evidence>
<dbReference type="InterPro" id="IPR052168">
    <property type="entry name" value="Cytochrome_b561_oxidase"/>
</dbReference>
<keyword evidence="3" id="KW-0813">Transport</keyword>
<dbReference type="Gene3D" id="1.20.950.20">
    <property type="entry name" value="Transmembrane di-heme cytochromes, Chain C"/>
    <property type="match status" value="1"/>
</dbReference>
<comment type="cofactor">
    <cofactor evidence="1">
        <name>heme b</name>
        <dbReference type="ChEBI" id="CHEBI:60344"/>
    </cofactor>
</comment>
<dbReference type="InterPro" id="IPR011577">
    <property type="entry name" value="Cyt_b561_bac/Ni-Hgenase"/>
</dbReference>
<evidence type="ECO:0000256" key="10">
    <source>
        <dbReference type="ARBA" id="ARBA00023004"/>
    </source>
</evidence>
<comment type="similarity">
    <text evidence="12">Belongs to the cytochrome b561 family.</text>
</comment>
<evidence type="ECO:0000256" key="9">
    <source>
        <dbReference type="ARBA" id="ARBA00022989"/>
    </source>
</evidence>
<evidence type="ECO:0000313" key="16">
    <source>
        <dbReference type="Proteomes" id="UP001294412"/>
    </source>
</evidence>
<protein>
    <submittedName>
        <fullName evidence="15">Cytochrome b</fullName>
    </submittedName>
</protein>
<evidence type="ECO:0000256" key="6">
    <source>
        <dbReference type="ARBA" id="ARBA00022692"/>
    </source>
</evidence>
<evidence type="ECO:0000256" key="4">
    <source>
        <dbReference type="ARBA" id="ARBA00022475"/>
    </source>
</evidence>
<sequence>MTMPQYNEAGVAEGLPQKARYAPGVRIFHWIVAVLVLAVWPLGMVISFIAEDHKTVFYVLHESFGFLVLWIMLARLALKLLRGTPDRELMPVWQERIADTVHGLLYAALIAMPIFGFLATNAFGFPLKLFGVLPIWSPVGKNDDLAVIFMTVHQTLGWTILVLFLLHIAGVLHHHVIRRDTTLYRMT</sequence>
<dbReference type="PANTHER" id="PTHR30529">
    <property type="entry name" value="CYTOCHROME B561"/>
    <property type="match status" value="1"/>
</dbReference>
<name>A0ABU5I210_9HYPH</name>
<evidence type="ECO:0000313" key="15">
    <source>
        <dbReference type="EMBL" id="MDY8109387.1"/>
    </source>
</evidence>
<keyword evidence="11 13" id="KW-0472">Membrane</keyword>
<keyword evidence="10" id="KW-0408">Iron</keyword>
<evidence type="ECO:0000256" key="12">
    <source>
        <dbReference type="ARBA" id="ARBA00037975"/>
    </source>
</evidence>
<dbReference type="EMBL" id="JAXLPB010000002">
    <property type="protein sequence ID" value="MDY8109387.1"/>
    <property type="molecule type" value="Genomic_DNA"/>
</dbReference>
<evidence type="ECO:0000256" key="2">
    <source>
        <dbReference type="ARBA" id="ARBA00004651"/>
    </source>
</evidence>
<keyword evidence="6 13" id="KW-0812">Transmembrane</keyword>
<keyword evidence="16" id="KW-1185">Reference proteome</keyword>
<dbReference type="InterPro" id="IPR016174">
    <property type="entry name" value="Di-haem_cyt_TM"/>
</dbReference>
<keyword evidence="5" id="KW-0349">Heme</keyword>
<evidence type="ECO:0000256" key="1">
    <source>
        <dbReference type="ARBA" id="ARBA00001970"/>
    </source>
</evidence>
<reference evidence="15 16" key="1">
    <citation type="submission" date="2023-12" db="EMBL/GenBank/DDBJ databases">
        <title>Description of Novel Strain Fulvimarina sp. 2208YS6-2-32 isolated from Uroteuthis (Photololigo) edulis.</title>
        <authorList>
            <person name="Park J.-S."/>
        </authorList>
    </citation>
    <scope>NUCLEOTIDE SEQUENCE [LARGE SCALE GENOMIC DNA]</scope>
    <source>
        <strain evidence="15 16">2208YS6-2-32</strain>
    </source>
</reference>
<keyword evidence="4" id="KW-1003">Cell membrane</keyword>
<evidence type="ECO:0000256" key="7">
    <source>
        <dbReference type="ARBA" id="ARBA00022723"/>
    </source>
</evidence>
<dbReference type="Pfam" id="PF01292">
    <property type="entry name" value="Ni_hydr_CYTB"/>
    <property type="match status" value="1"/>
</dbReference>
<evidence type="ECO:0000256" key="3">
    <source>
        <dbReference type="ARBA" id="ARBA00022448"/>
    </source>
</evidence>
<dbReference type="Proteomes" id="UP001294412">
    <property type="component" value="Unassembled WGS sequence"/>
</dbReference>
<comment type="caution">
    <text evidence="15">The sequence shown here is derived from an EMBL/GenBank/DDBJ whole genome shotgun (WGS) entry which is preliminary data.</text>
</comment>
<comment type="subcellular location">
    <subcellularLocation>
        <location evidence="2">Cell membrane</location>
        <topology evidence="2">Multi-pass membrane protein</topology>
    </subcellularLocation>
</comment>
<feature type="transmembrane region" description="Helical" evidence="13">
    <location>
        <begin position="145"/>
        <end position="169"/>
    </location>
</feature>
<evidence type="ECO:0000256" key="8">
    <source>
        <dbReference type="ARBA" id="ARBA00022982"/>
    </source>
</evidence>
<organism evidence="15 16">
    <name type="scientific">Fulvimarina uroteuthidis</name>
    <dbReference type="NCBI Taxonomy" id="3098149"/>
    <lineage>
        <taxon>Bacteria</taxon>
        <taxon>Pseudomonadati</taxon>
        <taxon>Pseudomonadota</taxon>
        <taxon>Alphaproteobacteria</taxon>
        <taxon>Hyphomicrobiales</taxon>
        <taxon>Aurantimonadaceae</taxon>
        <taxon>Fulvimarina</taxon>
    </lineage>
</organism>
<dbReference type="RefSeq" id="WP_322186825.1">
    <property type="nucleotide sequence ID" value="NZ_JAXLPB010000002.1"/>
</dbReference>
<dbReference type="SUPFAM" id="SSF81342">
    <property type="entry name" value="Transmembrane di-heme cytochromes"/>
    <property type="match status" value="1"/>
</dbReference>
<accession>A0ABU5I210</accession>
<evidence type="ECO:0000256" key="13">
    <source>
        <dbReference type="SAM" id="Phobius"/>
    </source>
</evidence>
<dbReference type="PANTHER" id="PTHR30529:SF7">
    <property type="entry name" value="CYTOCHROME B561 BACTERIAL_NI-HYDROGENASE DOMAIN-CONTAINING PROTEIN"/>
    <property type="match status" value="1"/>
</dbReference>
<keyword evidence="8" id="KW-0249">Electron transport</keyword>
<gene>
    <name evidence="15" type="ORF">U0C82_09565</name>
</gene>
<evidence type="ECO:0000259" key="14">
    <source>
        <dbReference type="Pfam" id="PF01292"/>
    </source>
</evidence>
<feature type="transmembrane region" description="Helical" evidence="13">
    <location>
        <begin position="27"/>
        <end position="50"/>
    </location>
</feature>